<accession>A0A2P5EWB5</accession>
<sequence length="70" mass="8187">MLMILSIQILRGQARHRFASSILPSLWFPIILPRSALMMLFWLAVSSDHLYWAMGLEERAKFANIRQREG</sequence>
<dbReference type="InParanoid" id="A0A2P5EWB5"/>
<keyword evidence="1" id="KW-1133">Transmembrane helix</keyword>
<proteinExistence type="predicted"/>
<keyword evidence="3" id="KW-1185">Reference proteome</keyword>
<reference evidence="3" key="1">
    <citation type="submission" date="2016-06" db="EMBL/GenBank/DDBJ databases">
        <title>Parallel loss of symbiosis genes in relatives of nitrogen-fixing non-legume Parasponia.</title>
        <authorList>
            <person name="Van Velzen R."/>
            <person name="Holmer R."/>
            <person name="Bu F."/>
            <person name="Rutten L."/>
            <person name="Van Zeijl A."/>
            <person name="Liu W."/>
            <person name="Santuari L."/>
            <person name="Cao Q."/>
            <person name="Sharma T."/>
            <person name="Shen D."/>
            <person name="Roswanjaya Y."/>
            <person name="Wardhani T."/>
            <person name="Kalhor M.S."/>
            <person name="Jansen J."/>
            <person name="Van den Hoogen J."/>
            <person name="Gungor B."/>
            <person name="Hartog M."/>
            <person name="Hontelez J."/>
            <person name="Verver J."/>
            <person name="Yang W.-C."/>
            <person name="Schijlen E."/>
            <person name="Repin R."/>
            <person name="Schilthuizen M."/>
            <person name="Schranz E."/>
            <person name="Heidstra R."/>
            <person name="Miyata K."/>
            <person name="Fedorova E."/>
            <person name="Kohlen W."/>
            <person name="Bisseling T."/>
            <person name="Smit S."/>
            <person name="Geurts R."/>
        </authorList>
    </citation>
    <scope>NUCLEOTIDE SEQUENCE [LARGE SCALE GENOMIC DNA]</scope>
    <source>
        <strain evidence="3">cv. RG33-2</strain>
    </source>
</reference>
<protein>
    <recommendedName>
        <fullName evidence="4">Transmembrane protein</fullName>
    </recommendedName>
</protein>
<dbReference type="AlphaFoldDB" id="A0A2P5EWB5"/>
<name>A0A2P5EWB5_TREOI</name>
<comment type="caution">
    <text evidence="2">The sequence shown here is derived from an EMBL/GenBank/DDBJ whole genome shotgun (WGS) entry which is preliminary data.</text>
</comment>
<organism evidence="2 3">
    <name type="scientific">Trema orientale</name>
    <name type="common">Charcoal tree</name>
    <name type="synonym">Celtis orientalis</name>
    <dbReference type="NCBI Taxonomy" id="63057"/>
    <lineage>
        <taxon>Eukaryota</taxon>
        <taxon>Viridiplantae</taxon>
        <taxon>Streptophyta</taxon>
        <taxon>Embryophyta</taxon>
        <taxon>Tracheophyta</taxon>
        <taxon>Spermatophyta</taxon>
        <taxon>Magnoliopsida</taxon>
        <taxon>eudicotyledons</taxon>
        <taxon>Gunneridae</taxon>
        <taxon>Pentapetalae</taxon>
        <taxon>rosids</taxon>
        <taxon>fabids</taxon>
        <taxon>Rosales</taxon>
        <taxon>Cannabaceae</taxon>
        <taxon>Trema</taxon>
    </lineage>
</organism>
<evidence type="ECO:0000313" key="2">
    <source>
        <dbReference type="EMBL" id="PON89815.1"/>
    </source>
</evidence>
<feature type="transmembrane region" description="Helical" evidence="1">
    <location>
        <begin position="21"/>
        <end position="45"/>
    </location>
</feature>
<keyword evidence="1" id="KW-0472">Membrane</keyword>
<gene>
    <name evidence="2" type="ORF">TorRG33x02_143380</name>
</gene>
<evidence type="ECO:0000313" key="3">
    <source>
        <dbReference type="Proteomes" id="UP000237000"/>
    </source>
</evidence>
<keyword evidence="1" id="KW-0812">Transmembrane</keyword>
<dbReference type="OrthoDB" id="10374542at2759"/>
<evidence type="ECO:0000256" key="1">
    <source>
        <dbReference type="SAM" id="Phobius"/>
    </source>
</evidence>
<dbReference type="Proteomes" id="UP000237000">
    <property type="component" value="Unassembled WGS sequence"/>
</dbReference>
<evidence type="ECO:0008006" key="4">
    <source>
        <dbReference type="Google" id="ProtNLM"/>
    </source>
</evidence>
<dbReference type="EMBL" id="JXTC01000089">
    <property type="protein sequence ID" value="PON89815.1"/>
    <property type="molecule type" value="Genomic_DNA"/>
</dbReference>